<protein>
    <submittedName>
        <fullName evidence="2">Uncharacterized protein</fullName>
    </submittedName>
</protein>
<reference evidence="2 3" key="1">
    <citation type="journal article" date="2010" name="ChemBioChem">
        <title>Cloning and characterization of the biosynthetic gene cluster of 16-membered macrolide antibiotic FD-891: involvement of a dual functional cytochrome P450 monooxygenase catalyzing epoxidation and hydroxylation.</title>
        <authorList>
            <person name="Kudo F."/>
            <person name="Motegi A."/>
            <person name="Mizoue K."/>
            <person name="Eguchi T."/>
        </authorList>
    </citation>
    <scope>NUCLEOTIDE SEQUENCE [LARGE SCALE GENOMIC DNA]</scope>
    <source>
        <strain evidence="2 3">A-8890</strain>
    </source>
</reference>
<evidence type="ECO:0000313" key="2">
    <source>
        <dbReference type="EMBL" id="BBC31516.1"/>
    </source>
</evidence>
<accession>A0ABM7F4M2</accession>
<feature type="region of interest" description="Disordered" evidence="1">
    <location>
        <begin position="132"/>
        <end position="163"/>
    </location>
</feature>
<organism evidence="2 3">
    <name type="scientific">Streptomyces graminofaciens</name>
    <dbReference type="NCBI Taxonomy" id="68212"/>
    <lineage>
        <taxon>Bacteria</taxon>
        <taxon>Bacillati</taxon>
        <taxon>Actinomycetota</taxon>
        <taxon>Actinomycetes</taxon>
        <taxon>Kitasatosporales</taxon>
        <taxon>Streptomycetaceae</taxon>
        <taxon>Streptomyces</taxon>
    </lineage>
</organism>
<evidence type="ECO:0000313" key="3">
    <source>
        <dbReference type="Proteomes" id="UP001321542"/>
    </source>
</evidence>
<dbReference type="Proteomes" id="UP001321542">
    <property type="component" value="Chromosome"/>
</dbReference>
<reference evidence="2 3" key="2">
    <citation type="journal article" date="2023" name="ChemBioChem">
        <title>Acyltransferase Domain Exchange between Two Independent Type I Polyketide Synthases in the Same Producer Strain of Macrolide Antibiotics.</title>
        <authorList>
            <person name="Kudo F."/>
            <person name="Kishikawa K."/>
            <person name="Tsuboi K."/>
            <person name="Kido T."/>
            <person name="Usui T."/>
            <person name="Hashimoto J."/>
            <person name="Shin-Ya K."/>
            <person name="Miyanaga A."/>
            <person name="Eguchi T."/>
        </authorList>
    </citation>
    <scope>NUCLEOTIDE SEQUENCE [LARGE SCALE GENOMIC DNA]</scope>
    <source>
        <strain evidence="2 3">A-8890</strain>
    </source>
</reference>
<gene>
    <name evidence="2" type="ORF">SGFS_028100</name>
</gene>
<keyword evidence="3" id="KW-1185">Reference proteome</keyword>
<proteinExistence type="predicted"/>
<evidence type="ECO:0000256" key="1">
    <source>
        <dbReference type="SAM" id="MobiDB-lite"/>
    </source>
</evidence>
<sequence>MAGRVLVGSGDDLLRHLHLGLVAGSVEHHDIDAAVVERVLLAPSGSQERGVVRRIQRQMEASVGVQMHELRVPARWHEVNVLIRCGFLEEHRPSAGRGDLAAARYHARQSGGHPLPQVLLDLGRAGLGELQVRDVGPGHGPVALTSGENGERHGDASFASSGP</sequence>
<dbReference type="EMBL" id="AP018448">
    <property type="protein sequence ID" value="BBC31516.1"/>
    <property type="molecule type" value="Genomic_DNA"/>
</dbReference>
<name>A0ABM7F4M2_9ACTN</name>